<proteinExistence type="predicted"/>
<comment type="caution">
    <text evidence="1">The sequence shown here is derived from an EMBL/GenBank/DDBJ whole genome shotgun (WGS) entry which is preliminary data.</text>
</comment>
<reference evidence="1" key="1">
    <citation type="submission" date="2019-08" db="EMBL/GenBank/DDBJ databases">
        <authorList>
            <person name="Kucharzyk K."/>
            <person name="Murdoch R.W."/>
            <person name="Higgins S."/>
            <person name="Loffler F."/>
        </authorList>
    </citation>
    <scope>NUCLEOTIDE SEQUENCE</scope>
</reference>
<protein>
    <submittedName>
        <fullName evidence="1">Uncharacterized protein</fullName>
    </submittedName>
</protein>
<gene>
    <name evidence="1" type="ORF">SDC9_08807</name>
</gene>
<dbReference type="AlphaFoldDB" id="A0A644T8B8"/>
<sequence>MKAIAIDARNIAFQEGDEHLATLTYLKRMSHRAIIRLSGGDEYEIIPLNIWRSKFEILHKGKAEIAFNRKWNGKTLIGVIRQGHRQSYVFQPRGFFDDRYVLMDNDKREMAVLRTNFLWKGFKYDFNLQVSDSLKRSEEWLLLVVLQTYLSRYIMHQHHKGH</sequence>
<dbReference type="EMBL" id="VSSQ01000020">
    <property type="protein sequence ID" value="MPL63186.1"/>
    <property type="molecule type" value="Genomic_DNA"/>
</dbReference>
<evidence type="ECO:0000313" key="1">
    <source>
        <dbReference type="EMBL" id="MPL63186.1"/>
    </source>
</evidence>
<organism evidence="1">
    <name type="scientific">bioreactor metagenome</name>
    <dbReference type="NCBI Taxonomy" id="1076179"/>
    <lineage>
        <taxon>unclassified sequences</taxon>
        <taxon>metagenomes</taxon>
        <taxon>ecological metagenomes</taxon>
    </lineage>
</organism>
<accession>A0A644T8B8</accession>
<name>A0A644T8B8_9ZZZZ</name>